<sequence>MTPASAGPSSPATELTNRPKIGLLSAIIFVISSVVGTGVFKKVVPMSAELGSPTLVLAAWFLAGLVSLAGTLSNAEVASMLASEGGEYVYFRVIYNRFFAFLFGWTNFAVIRTASIASIAYVFAQSVNSLVALPVTPASWAEVNVLGLHPLDNLSVKLLAILLVWGQTAFNIRGLKTGEAISRFLTAIMIAVMLGFIVFGLFSSVGSIENLQPVDTGLTGKSLISAMALACLSAFWPYEGWNTVGYIGGEIEKPSRNLPWALTIGTLSIMGLYLLMNLIYLYVMPVHDLAALKLSPNSIAAVSVAELMGGKTGSLIISCLLLVTTFNCCSITILMASRLFYAMSKDGQFFRRIDYMHPTFQTPSRSLVLQAAWTTLMVLSGSFDTLTDMLIFAAFIFYGATTVGVFVLRRRMPNAERPYRVIGYPVVPALFIAFCAYLVINTLINRPEEALVGLGLMATGVPFYFYWNRNKSA</sequence>
<organism evidence="6 7">
    <name type="scientific">Fibrella forsythiae</name>
    <dbReference type="NCBI Taxonomy" id="2817061"/>
    <lineage>
        <taxon>Bacteria</taxon>
        <taxon>Pseudomonadati</taxon>
        <taxon>Bacteroidota</taxon>
        <taxon>Cytophagia</taxon>
        <taxon>Cytophagales</taxon>
        <taxon>Spirosomataceae</taxon>
        <taxon>Fibrella</taxon>
    </lineage>
</organism>
<dbReference type="InterPro" id="IPR002293">
    <property type="entry name" value="AA/rel_permease1"/>
</dbReference>
<dbReference type="PANTHER" id="PTHR11785">
    <property type="entry name" value="AMINO ACID TRANSPORTER"/>
    <property type="match status" value="1"/>
</dbReference>
<dbReference type="Proteomes" id="UP000664628">
    <property type="component" value="Unassembled WGS sequence"/>
</dbReference>
<dbReference type="Pfam" id="PF13520">
    <property type="entry name" value="AA_permease_2"/>
    <property type="match status" value="1"/>
</dbReference>
<dbReference type="RefSeq" id="WP_207331782.1">
    <property type="nucleotide sequence ID" value="NZ_JAFMYW010000009.1"/>
</dbReference>
<dbReference type="PANTHER" id="PTHR11785:SF512">
    <property type="entry name" value="SOBREMESA, ISOFORM B"/>
    <property type="match status" value="1"/>
</dbReference>
<feature type="transmembrane region" description="Helical" evidence="5">
    <location>
        <begin position="184"/>
        <end position="202"/>
    </location>
</feature>
<evidence type="ECO:0000256" key="5">
    <source>
        <dbReference type="SAM" id="Phobius"/>
    </source>
</evidence>
<comment type="caution">
    <text evidence="6">The sequence shown here is derived from an EMBL/GenBank/DDBJ whole genome shotgun (WGS) entry which is preliminary data.</text>
</comment>
<keyword evidence="7" id="KW-1185">Reference proteome</keyword>
<comment type="subcellular location">
    <subcellularLocation>
        <location evidence="1">Membrane</location>
        <topology evidence="1">Multi-pass membrane protein</topology>
    </subcellularLocation>
</comment>
<dbReference type="InterPro" id="IPR050598">
    <property type="entry name" value="AminoAcid_Transporter"/>
</dbReference>
<evidence type="ECO:0000313" key="7">
    <source>
        <dbReference type="Proteomes" id="UP000664628"/>
    </source>
</evidence>
<keyword evidence="2 5" id="KW-0812">Transmembrane</keyword>
<keyword evidence="3 5" id="KW-1133">Transmembrane helix</keyword>
<feature type="transmembrane region" description="Helical" evidence="5">
    <location>
        <begin position="222"/>
        <end position="238"/>
    </location>
</feature>
<evidence type="ECO:0000313" key="6">
    <source>
        <dbReference type="EMBL" id="MBO0951825.1"/>
    </source>
</evidence>
<proteinExistence type="predicted"/>
<feature type="transmembrane region" description="Helical" evidence="5">
    <location>
        <begin position="450"/>
        <end position="467"/>
    </location>
</feature>
<name>A0ABS3JP99_9BACT</name>
<evidence type="ECO:0000256" key="2">
    <source>
        <dbReference type="ARBA" id="ARBA00022692"/>
    </source>
</evidence>
<keyword evidence="4 5" id="KW-0472">Membrane</keyword>
<evidence type="ECO:0000256" key="4">
    <source>
        <dbReference type="ARBA" id="ARBA00023136"/>
    </source>
</evidence>
<feature type="transmembrane region" description="Helical" evidence="5">
    <location>
        <begin position="55"/>
        <end position="77"/>
    </location>
</feature>
<dbReference type="Gene3D" id="1.20.1740.10">
    <property type="entry name" value="Amino acid/polyamine transporter I"/>
    <property type="match status" value="1"/>
</dbReference>
<feature type="transmembrane region" description="Helical" evidence="5">
    <location>
        <begin position="315"/>
        <end position="341"/>
    </location>
</feature>
<feature type="transmembrane region" description="Helical" evidence="5">
    <location>
        <begin position="389"/>
        <end position="409"/>
    </location>
</feature>
<evidence type="ECO:0000256" key="1">
    <source>
        <dbReference type="ARBA" id="ARBA00004141"/>
    </source>
</evidence>
<feature type="transmembrane region" description="Helical" evidence="5">
    <location>
        <begin position="98"/>
        <end position="124"/>
    </location>
</feature>
<reference evidence="6 7" key="1">
    <citation type="submission" date="2021-03" db="EMBL/GenBank/DDBJ databases">
        <title>Fibrella sp. HMF5405 genome sequencing and assembly.</title>
        <authorList>
            <person name="Kang H."/>
            <person name="Kim H."/>
            <person name="Bae S."/>
            <person name="Joh K."/>
        </authorList>
    </citation>
    <scope>NUCLEOTIDE SEQUENCE [LARGE SCALE GENOMIC DNA]</scope>
    <source>
        <strain evidence="6 7">HMF5405</strain>
    </source>
</reference>
<feature type="transmembrane region" description="Helical" evidence="5">
    <location>
        <begin position="421"/>
        <end position="444"/>
    </location>
</feature>
<feature type="transmembrane region" description="Helical" evidence="5">
    <location>
        <begin position="21"/>
        <end position="40"/>
    </location>
</feature>
<feature type="transmembrane region" description="Helical" evidence="5">
    <location>
        <begin position="258"/>
        <end position="283"/>
    </location>
</feature>
<evidence type="ECO:0000256" key="3">
    <source>
        <dbReference type="ARBA" id="ARBA00022989"/>
    </source>
</evidence>
<dbReference type="EMBL" id="JAFMYW010000009">
    <property type="protein sequence ID" value="MBO0951825.1"/>
    <property type="molecule type" value="Genomic_DNA"/>
</dbReference>
<protein>
    <submittedName>
        <fullName evidence="6">Amino acid permease</fullName>
    </submittedName>
</protein>
<accession>A0ABS3JP99</accession>
<dbReference type="PIRSF" id="PIRSF006060">
    <property type="entry name" value="AA_transporter"/>
    <property type="match status" value="1"/>
</dbReference>
<gene>
    <name evidence="6" type="ORF">J2I46_24795</name>
</gene>